<dbReference type="InterPro" id="IPR050267">
    <property type="entry name" value="Anti-sigma-factor_SerPK"/>
</dbReference>
<accession>A0ABY9IWE0</accession>
<evidence type="ECO:0000313" key="2">
    <source>
        <dbReference type="Proteomes" id="UP001235744"/>
    </source>
</evidence>
<dbReference type="CDD" id="cd16936">
    <property type="entry name" value="HATPase_RsbW-like"/>
    <property type="match status" value="1"/>
</dbReference>
<dbReference type="SUPFAM" id="SSF55874">
    <property type="entry name" value="ATPase domain of HSP90 chaperone/DNA topoisomerase II/histidine kinase"/>
    <property type="match status" value="1"/>
</dbReference>
<name>A0ABY9IWE0_9ACTN</name>
<organism evidence="1 2">
    <name type="scientific">Streptomyces poriferorum</name>
    <dbReference type="NCBI Taxonomy" id="2798799"/>
    <lineage>
        <taxon>Bacteria</taxon>
        <taxon>Bacillati</taxon>
        <taxon>Actinomycetota</taxon>
        <taxon>Actinomycetes</taxon>
        <taxon>Kitasatosporales</taxon>
        <taxon>Streptomycetaceae</taxon>
        <taxon>Streptomyces</taxon>
    </lineage>
</organism>
<dbReference type="RefSeq" id="WP_306070206.1">
    <property type="nucleotide sequence ID" value="NZ_CP120988.1"/>
</dbReference>
<dbReference type="EMBL" id="CP120988">
    <property type="protein sequence ID" value="WLQ58796.1"/>
    <property type="molecule type" value="Genomic_DNA"/>
</dbReference>
<protein>
    <submittedName>
        <fullName evidence="1">ATP-binding protein</fullName>
    </submittedName>
</protein>
<sequence>MTAEPVRRVTGMSGCRFGVERKRWELPFLAEAEELAGLRRVMRLHLELWGLSSMVDAAQVCVTELTSNVIKHVGAGTSACLAVSMNGGCLRIEVSDSDGQRLPTLIRAAGLDERGRGMQLVEGASARWGVIVRGVSKTTWCELATGLQSADGHVADEQVAKAEALLGLCGLGERRESSQLRPMSIKEAAEVATGLIADLLLWLKAHGCDADEALDRAQFLFEVESDAEGPA</sequence>
<proteinExistence type="predicted"/>
<reference evidence="1 2" key="1">
    <citation type="submission" date="2023-03" db="EMBL/GenBank/DDBJ databases">
        <title>Isolation and description of six Streptomyces strains from soil environments, able to metabolize different microbial glucans.</title>
        <authorList>
            <person name="Widen T."/>
            <person name="Larsbrink J."/>
        </authorList>
    </citation>
    <scope>NUCLEOTIDE SEQUENCE [LARGE SCALE GENOMIC DNA]</scope>
    <source>
        <strain evidence="1 2">Alt2</strain>
    </source>
</reference>
<keyword evidence="1" id="KW-0547">Nucleotide-binding</keyword>
<dbReference type="PANTHER" id="PTHR35526">
    <property type="entry name" value="ANTI-SIGMA-F FACTOR RSBW-RELATED"/>
    <property type="match status" value="1"/>
</dbReference>
<dbReference type="Gene3D" id="3.30.565.10">
    <property type="entry name" value="Histidine kinase-like ATPase, C-terminal domain"/>
    <property type="match status" value="1"/>
</dbReference>
<dbReference type="GO" id="GO:0005524">
    <property type="term" value="F:ATP binding"/>
    <property type="evidence" value="ECO:0007669"/>
    <property type="project" value="UniProtKB-KW"/>
</dbReference>
<evidence type="ECO:0000313" key="1">
    <source>
        <dbReference type="EMBL" id="WLQ58796.1"/>
    </source>
</evidence>
<gene>
    <name evidence="1" type="ORF">P8A19_26695</name>
</gene>
<dbReference type="InterPro" id="IPR036890">
    <property type="entry name" value="HATPase_C_sf"/>
</dbReference>
<keyword evidence="2" id="KW-1185">Reference proteome</keyword>
<keyword evidence="1" id="KW-0067">ATP-binding</keyword>
<dbReference type="Proteomes" id="UP001235744">
    <property type="component" value="Chromosome"/>
</dbReference>
<dbReference type="PANTHER" id="PTHR35526:SF3">
    <property type="entry name" value="ANTI-SIGMA-F FACTOR RSBW"/>
    <property type="match status" value="1"/>
</dbReference>